<reference evidence="2" key="1">
    <citation type="journal article" date="2015" name="Nat. Genet.">
        <title>The genome and transcriptome of the zoonotic hookworm Ancylostoma ceylanicum identify infection-specific gene families.</title>
        <authorList>
            <person name="Schwarz E.M."/>
            <person name="Hu Y."/>
            <person name="Antoshechkin I."/>
            <person name="Miller M.M."/>
            <person name="Sternberg P.W."/>
            <person name="Aroian R.V."/>
        </authorList>
    </citation>
    <scope>NUCLEOTIDE SEQUENCE</scope>
    <source>
        <strain evidence="2">HY135</strain>
    </source>
</reference>
<sequence length="88" mass="10617">MSRLHQRITRPHFFNEFSLLYDWVSINQRKLLNRSGRSCCSYKNPMKMKISRALFAPRKTPLGEVWEKIFILRFWGRTSRIVPFLVIT</sequence>
<dbReference type="AlphaFoldDB" id="A0A016T470"/>
<proteinExistence type="predicted"/>
<comment type="caution">
    <text evidence="1">The sequence shown here is derived from an EMBL/GenBank/DDBJ whole genome shotgun (WGS) entry which is preliminary data.</text>
</comment>
<accession>A0A016T470</accession>
<organism evidence="1 2">
    <name type="scientific">Ancylostoma ceylanicum</name>
    <dbReference type="NCBI Taxonomy" id="53326"/>
    <lineage>
        <taxon>Eukaryota</taxon>
        <taxon>Metazoa</taxon>
        <taxon>Ecdysozoa</taxon>
        <taxon>Nematoda</taxon>
        <taxon>Chromadorea</taxon>
        <taxon>Rhabditida</taxon>
        <taxon>Rhabditina</taxon>
        <taxon>Rhabditomorpha</taxon>
        <taxon>Strongyloidea</taxon>
        <taxon>Ancylostomatidae</taxon>
        <taxon>Ancylostomatinae</taxon>
        <taxon>Ancylostoma</taxon>
    </lineage>
</organism>
<evidence type="ECO:0000313" key="2">
    <source>
        <dbReference type="Proteomes" id="UP000024635"/>
    </source>
</evidence>
<keyword evidence="2" id="KW-1185">Reference proteome</keyword>
<protein>
    <submittedName>
        <fullName evidence="1">Uncharacterized protein</fullName>
    </submittedName>
</protein>
<name>A0A016T470_9BILA</name>
<dbReference type="Proteomes" id="UP000024635">
    <property type="component" value="Unassembled WGS sequence"/>
</dbReference>
<dbReference type="EMBL" id="JARK01001473">
    <property type="protein sequence ID" value="EYB97773.1"/>
    <property type="molecule type" value="Genomic_DNA"/>
</dbReference>
<gene>
    <name evidence="1" type="primary">Acey_s0137.g2013</name>
    <name evidence="1" type="ORF">Y032_0137g2013</name>
</gene>
<evidence type="ECO:0000313" key="1">
    <source>
        <dbReference type="EMBL" id="EYB97773.1"/>
    </source>
</evidence>